<evidence type="ECO:0000313" key="9">
    <source>
        <dbReference type="Proteomes" id="UP001163687"/>
    </source>
</evidence>
<dbReference type="EMBL" id="AP025628">
    <property type="protein sequence ID" value="BDG59943.1"/>
    <property type="molecule type" value="Genomic_DNA"/>
</dbReference>
<proteinExistence type="predicted"/>
<keyword evidence="3 6" id="KW-0812">Transmembrane</keyword>
<protein>
    <recommendedName>
        <fullName evidence="7">Type II secretion system protein GspF domain-containing protein</fullName>
    </recommendedName>
</protein>
<reference evidence="8" key="1">
    <citation type="submission" date="2022-03" db="EMBL/GenBank/DDBJ databases">
        <title>Complete genome sequence of Caldinitratiruptor microaerophilus.</title>
        <authorList>
            <person name="Mukaiyama R."/>
            <person name="Nishiyama T."/>
            <person name="Ueda K."/>
        </authorList>
    </citation>
    <scope>NUCLEOTIDE SEQUENCE</scope>
    <source>
        <strain evidence="8">JCM 16183</strain>
    </source>
</reference>
<evidence type="ECO:0000256" key="3">
    <source>
        <dbReference type="ARBA" id="ARBA00022692"/>
    </source>
</evidence>
<evidence type="ECO:0000256" key="6">
    <source>
        <dbReference type="SAM" id="Phobius"/>
    </source>
</evidence>
<evidence type="ECO:0000256" key="5">
    <source>
        <dbReference type="ARBA" id="ARBA00023136"/>
    </source>
</evidence>
<accession>A0AA35G815</accession>
<keyword evidence="4 6" id="KW-1133">Transmembrane helix</keyword>
<dbReference type="GO" id="GO:0005886">
    <property type="term" value="C:plasma membrane"/>
    <property type="evidence" value="ECO:0007669"/>
    <property type="project" value="UniProtKB-SubCell"/>
</dbReference>
<dbReference type="Pfam" id="PF00482">
    <property type="entry name" value="T2SSF"/>
    <property type="match status" value="1"/>
</dbReference>
<organism evidence="8 9">
    <name type="scientific">Caldinitratiruptor microaerophilus</name>
    <dbReference type="NCBI Taxonomy" id="671077"/>
    <lineage>
        <taxon>Bacteria</taxon>
        <taxon>Bacillati</taxon>
        <taxon>Bacillota</taxon>
        <taxon>Clostridia</taxon>
        <taxon>Eubacteriales</taxon>
        <taxon>Symbiobacteriaceae</taxon>
        <taxon>Caldinitratiruptor</taxon>
    </lineage>
</organism>
<keyword evidence="5 6" id="KW-0472">Membrane</keyword>
<dbReference type="Proteomes" id="UP001163687">
    <property type="component" value="Chromosome"/>
</dbReference>
<feature type="transmembrane region" description="Helical" evidence="6">
    <location>
        <begin position="6"/>
        <end position="21"/>
    </location>
</feature>
<evidence type="ECO:0000256" key="1">
    <source>
        <dbReference type="ARBA" id="ARBA00004651"/>
    </source>
</evidence>
<comment type="subcellular location">
    <subcellularLocation>
        <location evidence="1">Cell membrane</location>
        <topology evidence="1">Multi-pass membrane protein</topology>
    </subcellularLocation>
</comment>
<gene>
    <name evidence="8" type="ORF">caldi_10330</name>
</gene>
<evidence type="ECO:0000256" key="4">
    <source>
        <dbReference type="ARBA" id="ARBA00022989"/>
    </source>
</evidence>
<dbReference type="AlphaFoldDB" id="A0AA35G815"/>
<evidence type="ECO:0000313" key="8">
    <source>
        <dbReference type="EMBL" id="BDG59943.1"/>
    </source>
</evidence>
<dbReference type="RefSeq" id="WP_264844022.1">
    <property type="nucleotide sequence ID" value="NZ_AP025628.1"/>
</dbReference>
<sequence>MTLALLAVTFVAVYTGTRLLFKPERVFGRMPAARRPGHLPGRPLRTVSRRSALSAVGVPALAAVLAASAYALSFQNLFAGAAIAPGGWFAGAALLRSLRQVQERRVRGAWRVAIDLFPDFLEAAGSPVRALARVADRTPEPVRVRLHEALARHATGESLGAALAGAAPDREEVRLFARWLEVAQHKSQDVGPVFRRLGRALHEQHVLEADRRAEVAGAHLMAIALTAGPVAFLLVEGAALPELRETLFGPARALAPVSAALTSLSAFLLSRAGRALS</sequence>
<evidence type="ECO:0000256" key="2">
    <source>
        <dbReference type="ARBA" id="ARBA00022475"/>
    </source>
</evidence>
<keyword evidence="9" id="KW-1185">Reference proteome</keyword>
<feature type="transmembrane region" description="Helical" evidence="6">
    <location>
        <begin position="77"/>
        <end position="95"/>
    </location>
</feature>
<feature type="transmembrane region" description="Helical" evidence="6">
    <location>
        <begin position="247"/>
        <end position="269"/>
    </location>
</feature>
<keyword evidence="2" id="KW-1003">Cell membrane</keyword>
<dbReference type="InterPro" id="IPR018076">
    <property type="entry name" value="T2SS_GspF_dom"/>
</dbReference>
<dbReference type="KEGG" id="cmic:caldi_10330"/>
<name>A0AA35G815_9FIRM</name>
<feature type="transmembrane region" description="Helical" evidence="6">
    <location>
        <begin position="52"/>
        <end position="71"/>
    </location>
</feature>
<feature type="transmembrane region" description="Helical" evidence="6">
    <location>
        <begin position="215"/>
        <end position="235"/>
    </location>
</feature>
<feature type="domain" description="Type II secretion system protein GspF" evidence="7">
    <location>
        <begin position="120"/>
        <end position="235"/>
    </location>
</feature>
<evidence type="ECO:0000259" key="7">
    <source>
        <dbReference type="Pfam" id="PF00482"/>
    </source>
</evidence>